<reference evidence="2 3" key="1">
    <citation type="journal article" date="2023" name="Plants (Basel)">
        <title>Bridging the Gap: Combining Genomics and Transcriptomics Approaches to Understand Stylosanthes scabra, an Orphan Legume from the Brazilian Caatinga.</title>
        <authorList>
            <person name="Ferreira-Neto J.R.C."/>
            <person name="da Silva M.D."/>
            <person name="Binneck E."/>
            <person name="de Melo N.F."/>
            <person name="da Silva R.H."/>
            <person name="de Melo A.L.T.M."/>
            <person name="Pandolfi V."/>
            <person name="Bustamante F.O."/>
            <person name="Brasileiro-Vidal A.C."/>
            <person name="Benko-Iseppon A.M."/>
        </authorList>
    </citation>
    <scope>NUCLEOTIDE SEQUENCE [LARGE SCALE GENOMIC DNA]</scope>
    <source>
        <tissue evidence="2">Leaves</tissue>
    </source>
</reference>
<protein>
    <submittedName>
        <fullName evidence="2">Uncharacterized protein</fullName>
    </submittedName>
</protein>
<gene>
    <name evidence="2" type="ORF">PIB30_016098</name>
</gene>
<evidence type="ECO:0000313" key="2">
    <source>
        <dbReference type="EMBL" id="MED6107655.1"/>
    </source>
</evidence>
<feature type="compositionally biased region" description="Basic and acidic residues" evidence="1">
    <location>
        <begin position="1"/>
        <end position="11"/>
    </location>
</feature>
<accession>A0ABU6Q7U0</accession>
<comment type="caution">
    <text evidence="2">The sequence shown here is derived from an EMBL/GenBank/DDBJ whole genome shotgun (WGS) entry which is preliminary data.</text>
</comment>
<organism evidence="2 3">
    <name type="scientific">Stylosanthes scabra</name>
    <dbReference type="NCBI Taxonomy" id="79078"/>
    <lineage>
        <taxon>Eukaryota</taxon>
        <taxon>Viridiplantae</taxon>
        <taxon>Streptophyta</taxon>
        <taxon>Embryophyta</taxon>
        <taxon>Tracheophyta</taxon>
        <taxon>Spermatophyta</taxon>
        <taxon>Magnoliopsida</taxon>
        <taxon>eudicotyledons</taxon>
        <taxon>Gunneridae</taxon>
        <taxon>Pentapetalae</taxon>
        <taxon>rosids</taxon>
        <taxon>fabids</taxon>
        <taxon>Fabales</taxon>
        <taxon>Fabaceae</taxon>
        <taxon>Papilionoideae</taxon>
        <taxon>50 kb inversion clade</taxon>
        <taxon>dalbergioids sensu lato</taxon>
        <taxon>Dalbergieae</taxon>
        <taxon>Pterocarpus clade</taxon>
        <taxon>Stylosanthes</taxon>
    </lineage>
</organism>
<dbReference type="Proteomes" id="UP001341840">
    <property type="component" value="Unassembled WGS sequence"/>
</dbReference>
<feature type="region of interest" description="Disordered" evidence="1">
    <location>
        <begin position="1"/>
        <end position="38"/>
    </location>
</feature>
<sequence length="111" mass="12564">MQSTREQDKQAHNRQLQTIHKAHHKQVAEKKPQNNAANNYDACLPYAGHELMRRLITRNPTLFDTLLTGYDFPTCVHSAYVSNGPATYILTTFVSNGSCHLHSDTGNRRKA</sequence>
<evidence type="ECO:0000256" key="1">
    <source>
        <dbReference type="SAM" id="MobiDB-lite"/>
    </source>
</evidence>
<keyword evidence="3" id="KW-1185">Reference proteome</keyword>
<evidence type="ECO:0000313" key="3">
    <source>
        <dbReference type="Proteomes" id="UP001341840"/>
    </source>
</evidence>
<name>A0ABU6Q7U0_9FABA</name>
<dbReference type="EMBL" id="JASCZI010000045">
    <property type="protein sequence ID" value="MED6107655.1"/>
    <property type="molecule type" value="Genomic_DNA"/>
</dbReference>
<proteinExistence type="predicted"/>